<keyword evidence="1" id="KW-0812">Transmembrane</keyword>
<dbReference type="AlphaFoldDB" id="A0A7W8DNR5"/>
<accession>A0A7W8DNR5</accession>
<feature type="transmembrane region" description="Helical" evidence="1">
    <location>
        <begin position="112"/>
        <end position="132"/>
    </location>
</feature>
<sequence>MSISSLWQDFKKSQPGERFEDFYRQRQADRSSSFPWKRILYVFLGIILSMGGVVLLGMPGPGLLVIALGLALVAGESLTLAKGMDKLELQLRKKSQQFKEWWTRLQPLQRGLGIAACAALLVALAGCAYSLWL</sequence>
<comment type="caution">
    <text evidence="2">The sequence shown here is derived from an EMBL/GenBank/DDBJ whole genome shotgun (WGS) entry which is preliminary data.</text>
</comment>
<dbReference type="Proteomes" id="UP000534294">
    <property type="component" value="Unassembled WGS sequence"/>
</dbReference>
<keyword evidence="3" id="KW-1185">Reference proteome</keyword>
<keyword evidence="1" id="KW-0472">Membrane</keyword>
<feature type="transmembrane region" description="Helical" evidence="1">
    <location>
        <begin position="39"/>
        <end position="58"/>
    </location>
</feature>
<organism evidence="2 3">
    <name type="scientific">Prosthecobacter dejongeii</name>
    <dbReference type="NCBI Taxonomy" id="48465"/>
    <lineage>
        <taxon>Bacteria</taxon>
        <taxon>Pseudomonadati</taxon>
        <taxon>Verrucomicrobiota</taxon>
        <taxon>Verrucomicrobiia</taxon>
        <taxon>Verrucomicrobiales</taxon>
        <taxon>Verrucomicrobiaceae</taxon>
        <taxon>Prosthecobacter</taxon>
    </lineage>
</organism>
<evidence type="ECO:0000313" key="3">
    <source>
        <dbReference type="Proteomes" id="UP000534294"/>
    </source>
</evidence>
<protein>
    <recommendedName>
        <fullName evidence="4">TIGR02611 family protein</fullName>
    </recommendedName>
</protein>
<evidence type="ECO:0000313" key="2">
    <source>
        <dbReference type="EMBL" id="MBB5036829.1"/>
    </source>
</evidence>
<keyword evidence="1" id="KW-1133">Transmembrane helix</keyword>
<dbReference type="RefSeq" id="WP_184206026.1">
    <property type="nucleotide sequence ID" value="NZ_JACHIF010000001.1"/>
</dbReference>
<proteinExistence type="predicted"/>
<gene>
    <name evidence="2" type="ORF">HNQ64_001063</name>
</gene>
<dbReference type="EMBL" id="JACHIF010000001">
    <property type="protein sequence ID" value="MBB5036829.1"/>
    <property type="molecule type" value="Genomic_DNA"/>
</dbReference>
<feature type="transmembrane region" description="Helical" evidence="1">
    <location>
        <begin position="64"/>
        <end position="84"/>
    </location>
</feature>
<name>A0A7W8DNR5_9BACT</name>
<evidence type="ECO:0008006" key="4">
    <source>
        <dbReference type="Google" id="ProtNLM"/>
    </source>
</evidence>
<evidence type="ECO:0000256" key="1">
    <source>
        <dbReference type="SAM" id="Phobius"/>
    </source>
</evidence>
<reference evidence="2 3" key="1">
    <citation type="submission" date="2020-08" db="EMBL/GenBank/DDBJ databases">
        <title>Genomic Encyclopedia of Type Strains, Phase IV (KMG-IV): sequencing the most valuable type-strain genomes for metagenomic binning, comparative biology and taxonomic classification.</title>
        <authorList>
            <person name="Goeker M."/>
        </authorList>
    </citation>
    <scope>NUCLEOTIDE SEQUENCE [LARGE SCALE GENOMIC DNA]</scope>
    <source>
        <strain evidence="2 3">DSM 12251</strain>
    </source>
</reference>